<dbReference type="PRINTS" id="PR00598">
    <property type="entry name" value="HTHMARR"/>
</dbReference>
<reference evidence="7" key="1">
    <citation type="journal article" date="2019" name="Int. J. Syst. Evol. Microbiol.">
        <title>The Global Catalogue of Microorganisms (GCM) 10K type strain sequencing project: providing services to taxonomists for standard genome sequencing and annotation.</title>
        <authorList>
            <consortium name="The Broad Institute Genomics Platform"/>
            <consortium name="The Broad Institute Genome Sequencing Center for Infectious Disease"/>
            <person name="Wu L."/>
            <person name="Ma J."/>
        </authorList>
    </citation>
    <scope>NUCLEOTIDE SEQUENCE [LARGE SCALE GENOMIC DNA]</scope>
    <source>
        <strain evidence="7">KCTC 23707</strain>
    </source>
</reference>
<gene>
    <name evidence="6" type="ORF">ACFSMZ_03365</name>
</gene>
<name>A0ABW5DD29_9HYPH</name>
<dbReference type="RefSeq" id="WP_345098844.1">
    <property type="nucleotide sequence ID" value="NZ_BAABGS010000019.1"/>
</dbReference>
<dbReference type="Gene3D" id="1.10.10.10">
    <property type="entry name" value="Winged helix-like DNA-binding domain superfamily/Winged helix DNA-binding domain"/>
    <property type="match status" value="1"/>
</dbReference>
<evidence type="ECO:0000256" key="2">
    <source>
        <dbReference type="ARBA" id="ARBA00023125"/>
    </source>
</evidence>
<evidence type="ECO:0000313" key="7">
    <source>
        <dbReference type="Proteomes" id="UP001597373"/>
    </source>
</evidence>
<evidence type="ECO:0000313" key="6">
    <source>
        <dbReference type="EMBL" id="MFD2258799.1"/>
    </source>
</evidence>
<keyword evidence="7" id="KW-1185">Reference proteome</keyword>
<keyword evidence="3" id="KW-0804">Transcription</keyword>
<keyword evidence="1" id="KW-0805">Transcription regulation</keyword>
<accession>A0ABW5DD29</accession>
<dbReference type="Pfam" id="PF12802">
    <property type="entry name" value="MarR_2"/>
    <property type="match status" value="1"/>
</dbReference>
<evidence type="ECO:0000259" key="5">
    <source>
        <dbReference type="PROSITE" id="PS50995"/>
    </source>
</evidence>
<dbReference type="SUPFAM" id="SSF46785">
    <property type="entry name" value="Winged helix' DNA-binding domain"/>
    <property type="match status" value="1"/>
</dbReference>
<dbReference type="PANTHER" id="PTHR42756">
    <property type="entry name" value="TRANSCRIPTIONAL REGULATOR, MARR"/>
    <property type="match status" value="1"/>
</dbReference>
<organism evidence="6 7">
    <name type="scientific">Chelativorans composti</name>
    <dbReference type="NCBI Taxonomy" id="768533"/>
    <lineage>
        <taxon>Bacteria</taxon>
        <taxon>Pseudomonadati</taxon>
        <taxon>Pseudomonadota</taxon>
        <taxon>Alphaproteobacteria</taxon>
        <taxon>Hyphomicrobiales</taxon>
        <taxon>Phyllobacteriaceae</taxon>
        <taxon>Chelativorans</taxon>
    </lineage>
</organism>
<evidence type="ECO:0000256" key="3">
    <source>
        <dbReference type="ARBA" id="ARBA00023163"/>
    </source>
</evidence>
<comment type="caution">
    <text evidence="6">The sequence shown here is derived from an EMBL/GenBank/DDBJ whole genome shotgun (WGS) entry which is preliminary data.</text>
</comment>
<dbReference type="PROSITE" id="PS50995">
    <property type="entry name" value="HTH_MARR_2"/>
    <property type="match status" value="1"/>
</dbReference>
<dbReference type="InterPro" id="IPR036388">
    <property type="entry name" value="WH-like_DNA-bd_sf"/>
</dbReference>
<feature type="domain" description="HTH marR-type" evidence="5">
    <location>
        <begin position="5"/>
        <end position="137"/>
    </location>
</feature>
<dbReference type="EMBL" id="JBHUIR010000015">
    <property type="protein sequence ID" value="MFD2258799.1"/>
    <property type="molecule type" value="Genomic_DNA"/>
</dbReference>
<evidence type="ECO:0000256" key="4">
    <source>
        <dbReference type="SAM" id="MobiDB-lite"/>
    </source>
</evidence>
<dbReference type="PANTHER" id="PTHR42756:SF1">
    <property type="entry name" value="TRANSCRIPTIONAL REPRESSOR OF EMRAB OPERON"/>
    <property type="match status" value="1"/>
</dbReference>
<evidence type="ECO:0000256" key="1">
    <source>
        <dbReference type="ARBA" id="ARBA00023015"/>
    </source>
</evidence>
<sequence length="165" mass="18208">MTSNRSVVLTMLQSVARLVRTVSAKRLLEVGLYAGQDKIILALAQEDGQTPGALAQKLRVKPPTVTKTINRLMAQGFLEKRSSEEDARRTHIFLTPLGEQTIHEIENSLRKVEAQALDGIDKEDLKTLRRLLEQISQNLTPGRTPKKKQTNAPEPGSSLARSSSA</sequence>
<dbReference type="InterPro" id="IPR000835">
    <property type="entry name" value="HTH_MarR-typ"/>
</dbReference>
<protein>
    <submittedName>
        <fullName evidence="6">MarR family winged helix-turn-helix transcriptional regulator</fullName>
    </submittedName>
</protein>
<dbReference type="InterPro" id="IPR036390">
    <property type="entry name" value="WH_DNA-bd_sf"/>
</dbReference>
<dbReference type="Proteomes" id="UP001597373">
    <property type="component" value="Unassembled WGS sequence"/>
</dbReference>
<proteinExistence type="predicted"/>
<feature type="region of interest" description="Disordered" evidence="4">
    <location>
        <begin position="136"/>
        <end position="165"/>
    </location>
</feature>
<dbReference type="SMART" id="SM00347">
    <property type="entry name" value="HTH_MARR"/>
    <property type="match status" value="1"/>
</dbReference>
<keyword evidence="2" id="KW-0238">DNA-binding</keyword>